<feature type="region of interest" description="Disordered" evidence="2">
    <location>
        <begin position="111"/>
        <end position="148"/>
    </location>
</feature>
<evidence type="ECO:0008006" key="6">
    <source>
        <dbReference type="Google" id="ProtNLM"/>
    </source>
</evidence>
<accession>A0A6I4SPD0</accession>
<dbReference type="InterPro" id="IPR036709">
    <property type="entry name" value="Autotransporte_beta_dom_sf"/>
</dbReference>
<organism evidence="4 5">
    <name type="scientific">Pontixanthobacter gangjinensis</name>
    <dbReference type="NCBI Taxonomy" id="1028742"/>
    <lineage>
        <taxon>Bacteria</taxon>
        <taxon>Pseudomonadati</taxon>
        <taxon>Pseudomonadota</taxon>
        <taxon>Alphaproteobacteria</taxon>
        <taxon>Sphingomonadales</taxon>
        <taxon>Erythrobacteraceae</taxon>
        <taxon>Pontixanthobacter</taxon>
    </lineage>
</organism>
<feature type="chain" id="PRO_5026214863" description="Transporter" evidence="3">
    <location>
        <begin position="26"/>
        <end position="452"/>
    </location>
</feature>
<reference evidence="4 5" key="1">
    <citation type="submission" date="2019-12" db="EMBL/GenBank/DDBJ databases">
        <title>Genomic-based taxomic classification of the family Erythrobacteraceae.</title>
        <authorList>
            <person name="Xu L."/>
        </authorList>
    </citation>
    <scope>NUCLEOTIDE SEQUENCE [LARGE SCALE GENOMIC DNA]</scope>
    <source>
        <strain evidence="4 5">JCM 17802</strain>
    </source>
</reference>
<dbReference type="EMBL" id="WTYS01000001">
    <property type="protein sequence ID" value="MXO57643.1"/>
    <property type="molecule type" value="Genomic_DNA"/>
</dbReference>
<comment type="caution">
    <text evidence="4">The sequence shown here is derived from an EMBL/GenBank/DDBJ whole genome shotgun (WGS) entry which is preliminary data.</text>
</comment>
<dbReference type="AlphaFoldDB" id="A0A6I4SPD0"/>
<evidence type="ECO:0000256" key="3">
    <source>
        <dbReference type="SAM" id="SignalP"/>
    </source>
</evidence>
<name>A0A6I4SPD0_9SPHN</name>
<gene>
    <name evidence="4" type="ORF">GRI36_12210</name>
</gene>
<sequence length="452" mass="48091">MRKYFLSQTSIIALAALAAGYPAIAAAQDIAETADTSEIQALRDQVAELEARDAAARERVEALESRLLRLERIEAEPISLDDSASMRGRFAAQQSFARPSDPAFRAFPTSSGLVAMQDPPDGGAGADTTSDLKAPAPTAAQEDVTEQQQGAFGRNIGVELAMSYTHFDNARINLDGFLALDAIFLGSISVDRINADIFTLEPRVNIGLSDRLFVDASVPLLSRISNFQSGGAGGSAAGLVEKTVRGTGIGDASFGLSYRVMPESVTAPDVVINTRVKFPTGRDPFGIEFIEVEGSEGNLSIPSELSFGTGVYGASLGVSLLKTLDPMIVFGSATYFHNFKRSFDDIDEIPGDQPGRVKLGDAYQIGAGLAFALNDKSSISMSYTQRIVERTRLTPLDQDTRIVVGSQANVSLLNLGATFSLGENIAIVTNAGIGLTDDSPDMAISVRIPYRF</sequence>
<feature type="signal peptide" evidence="3">
    <location>
        <begin position="1"/>
        <end position="25"/>
    </location>
</feature>
<keyword evidence="3" id="KW-0732">Signal</keyword>
<evidence type="ECO:0000313" key="4">
    <source>
        <dbReference type="EMBL" id="MXO57643.1"/>
    </source>
</evidence>
<dbReference type="Proteomes" id="UP000468943">
    <property type="component" value="Unassembled WGS sequence"/>
</dbReference>
<dbReference type="RefSeq" id="WP_160598700.1">
    <property type="nucleotide sequence ID" value="NZ_WTYS01000001.1"/>
</dbReference>
<evidence type="ECO:0000256" key="2">
    <source>
        <dbReference type="SAM" id="MobiDB-lite"/>
    </source>
</evidence>
<keyword evidence="5" id="KW-1185">Reference proteome</keyword>
<evidence type="ECO:0000256" key="1">
    <source>
        <dbReference type="SAM" id="Coils"/>
    </source>
</evidence>
<evidence type="ECO:0000313" key="5">
    <source>
        <dbReference type="Proteomes" id="UP000468943"/>
    </source>
</evidence>
<feature type="coiled-coil region" evidence="1">
    <location>
        <begin position="32"/>
        <end position="73"/>
    </location>
</feature>
<protein>
    <recommendedName>
        <fullName evidence="6">Transporter</fullName>
    </recommendedName>
</protein>
<keyword evidence="1" id="KW-0175">Coiled coil</keyword>
<dbReference type="SUPFAM" id="SSF103515">
    <property type="entry name" value="Autotransporter"/>
    <property type="match status" value="1"/>
</dbReference>
<proteinExistence type="predicted"/>
<dbReference type="OrthoDB" id="5297564at2"/>